<dbReference type="CDD" id="cd20235">
    <property type="entry name" value="PFM_spherulin-2a-like"/>
    <property type="match status" value="1"/>
</dbReference>
<sequence length="299" mass="32719">MASLYLLLVLPALVLARIDVQLSGEFNDDSHNNLKVYYSGSQAGVITDAERTTFGLSDAILKDSIGAYFGRRPDDAYLRSPTPWGDLYSTFGWDQVLRTLVPKNGKILGITSQPMIITKQLFENNSSKPATFDVGISQSVQNTVKSSWSQGGSLNVAQEINYGFNIEVIKGGGKTAFSYTSTWGRNTEKSESVTIGSQSGMKILLQPGQAVVAQLQATKGTIRMEVEYEASLSGASAVNYDDGYRGHHFWSLDIRAIMASVGLPNQKVSKEVIEIDFYSQSRVVVNDKSTNIKLMEIGF</sequence>
<evidence type="ECO:0000313" key="2">
    <source>
        <dbReference type="EMBL" id="AAD13187.1"/>
    </source>
</evidence>
<organism evidence="2">
    <name type="scientific">Plodia interpunctella</name>
    <name type="common">Indianmeal moth</name>
    <dbReference type="NCBI Taxonomy" id="58824"/>
    <lineage>
        <taxon>Eukaryota</taxon>
        <taxon>Metazoa</taxon>
        <taxon>Ecdysozoa</taxon>
        <taxon>Arthropoda</taxon>
        <taxon>Hexapoda</taxon>
        <taxon>Insecta</taxon>
        <taxon>Pterygota</taxon>
        <taxon>Neoptera</taxon>
        <taxon>Endopterygota</taxon>
        <taxon>Lepidoptera</taxon>
        <taxon>Glossata</taxon>
        <taxon>Ditrysia</taxon>
        <taxon>Pyraloidea</taxon>
        <taxon>Pyralidae</taxon>
        <taxon>Phycitinae</taxon>
        <taxon>Plodia</taxon>
    </lineage>
</organism>
<dbReference type="InterPro" id="IPR004991">
    <property type="entry name" value="Aerolysin-like"/>
</dbReference>
<feature type="signal peptide" evidence="1">
    <location>
        <begin position="1"/>
        <end position="16"/>
    </location>
</feature>
<gene>
    <name evidence="2" type="primary">YP4</name>
</gene>
<dbReference type="SUPFAM" id="SSF56973">
    <property type="entry name" value="Aerolisin/ETX pore-forming domain"/>
    <property type="match status" value="1"/>
</dbReference>
<accession>O96603</accession>
<protein>
    <submittedName>
        <fullName evidence="2">Follicular epithelium yolk protein subunit</fullName>
    </submittedName>
</protein>
<evidence type="ECO:0000256" key="1">
    <source>
        <dbReference type="SAM" id="SignalP"/>
    </source>
</evidence>
<dbReference type="Pfam" id="PF03318">
    <property type="entry name" value="ETX_MTX2"/>
    <property type="match status" value="1"/>
</dbReference>
<dbReference type="EMBL" id="AF092741">
    <property type="protein sequence ID" value="AAD13187.1"/>
    <property type="molecule type" value="mRNA"/>
</dbReference>
<dbReference type="AlphaFoldDB" id="O96603"/>
<feature type="chain" id="PRO_5004160959" evidence="1">
    <location>
        <begin position="17"/>
        <end position="299"/>
    </location>
</feature>
<keyword evidence="1" id="KW-0732">Signal</keyword>
<name>O96603_PLOIN</name>
<proteinExistence type="evidence at transcript level"/>
<reference evidence="2" key="1">
    <citation type="journal article" date="1999" name="Arch. Insect Biochem. Physiol.">
        <title>cDNA of YP4, a follicular epithelium yolk protein subunit, in the moth, Plodia interpunctella.</title>
        <authorList>
            <person name="Perera O.P."/>
            <person name="Shirk P.D."/>
        </authorList>
    </citation>
    <scope>NUCLEOTIDE SEQUENCE</scope>
</reference>
<dbReference type="Gene3D" id="2.170.15.10">
    <property type="entry name" value="Proaerolysin, chain A, domain 3"/>
    <property type="match status" value="1"/>
</dbReference>